<feature type="compositionally biased region" description="Basic and acidic residues" evidence="1">
    <location>
        <begin position="227"/>
        <end position="256"/>
    </location>
</feature>
<keyword evidence="2" id="KW-0472">Membrane</keyword>
<reference evidence="3 4" key="1">
    <citation type="journal article" date="2013" name="Curr. Biol.">
        <title>The Genome of the Foraminiferan Reticulomyxa filosa.</title>
        <authorList>
            <person name="Glockner G."/>
            <person name="Hulsmann N."/>
            <person name="Schleicher M."/>
            <person name="Noegel A.A."/>
            <person name="Eichinger L."/>
            <person name="Gallinger C."/>
            <person name="Pawlowski J."/>
            <person name="Sierra R."/>
            <person name="Euteneuer U."/>
            <person name="Pillet L."/>
            <person name="Moustafa A."/>
            <person name="Platzer M."/>
            <person name="Groth M."/>
            <person name="Szafranski K."/>
            <person name="Schliwa M."/>
        </authorList>
    </citation>
    <scope>NUCLEOTIDE SEQUENCE [LARGE SCALE GENOMIC DNA]</scope>
</reference>
<feature type="compositionally biased region" description="Basic and acidic residues" evidence="1">
    <location>
        <begin position="276"/>
        <end position="293"/>
    </location>
</feature>
<keyword evidence="2" id="KW-1133">Transmembrane helix</keyword>
<comment type="caution">
    <text evidence="3">The sequence shown here is derived from an EMBL/GenBank/DDBJ whole genome shotgun (WGS) entry which is preliminary data.</text>
</comment>
<dbReference type="AlphaFoldDB" id="X6PFB1"/>
<feature type="transmembrane region" description="Helical" evidence="2">
    <location>
        <begin position="63"/>
        <end position="87"/>
    </location>
</feature>
<gene>
    <name evidence="3" type="ORF">RFI_00313</name>
</gene>
<feature type="compositionally biased region" description="Acidic residues" evidence="1">
    <location>
        <begin position="336"/>
        <end position="345"/>
    </location>
</feature>
<name>X6PFB1_RETFI</name>
<keyword evidence="4" id="KW-1185">Reference proteome</keyword>
<keyword evidence="2" id="KW-0812">Transmembrane</keyword>
<evidence type="ECO:0000256" key="1">
    <source>
        <dbReference type="SAM" id="MobiDB-lite"/>
    </source>
</evidence>
<evidence type="ECO:0000313" key="3">
    <source>
        <dbReference type="EMBL" id="ETO36749.1"/>
    </source>
</evidence>
<evidence type="ECO:0000313" key="4">
    <source>
        <dbReference type="Proteomes" id="UP000023152"/>
    </source>
</evidence>
<proteinExistence type="predicted"/>
<dbReference type="EMBL" id="ASPP01000330">
    <property type="protein sequence ID" value="ETO36749.1"/>
    <property type="molecule type" value="Genomic_DNA"/>
</dbReference>
<feature type="region of interest" description="Disordered" evidence="1">
    <location>
        <begin position="225"/>
        <end position="345"/>
    </location>
</feature>
<protein>
    <submittedName>
        <fullName evidence="3">Uncharacterized protein</fullName>
    </submittedName>
</protein>
<accession>X6PFB1</accession>
<dbReference type="Proteomes" id="UP000023152">
    <property type="component" value="Unassembled WGS sequence"/>
</dbReference>
<evidence type="ECO:0000256" key="2">
    <source>
        <dbReference type="SAM" id="Phobius"/>
    </source>
</evidence>
<organism evidence="3 4">
    <name type="scientific">Reticulomyxa filosa</name>
    <dbReference type="NCBI Taxonomy" id="46433"/>
    <lineage>
        <taxon>Eukaryota</taxon>
        <taxon>Sar</taxon>
        <taxon>Rhizaria</taxon>
        <taxon>Retaria</taxon>
        <taxon>Foraminifera</taxon>
        <taxon>Monothalamids</taxon>
        <taxon>Reticulomyxidae</taxon>
        <taxon>Reticulomyxa</taxon>
    </lineage>
</organism>
<feature type="compositionally biased region" description="Basic and acidic residues" evidence="1">
    <location>
        <begin position="304"/>
        <end position="320"/>
    </location>
</feature>
<feature type="non-terminal residue" evidence="3">
    <location>
        <position position="1"/>
    </location>
</feature>
<feature type="compositionally biased region" description="Low complexity" evidence="1">
    <location>
        <begin position="323"/>
        <end position="335"/>
    </location>
</feature>
<sequence>LKFDAVTHTHTHTHTKKRDASNNELQEEFGATTTIMPEGNWKSTLHDNVQAELLNVLLIKRGVCICCCVHVFSFFLSFFLVCIGLSFGGLDQHSIDLTESADDFPSKQWDMNDLPQVKIVGEEILSLYENENSNNDLLEPIPHPQEHLAASESLFPEDFKLPQGNSPTKPSAAQEYKPIHNIYFDPPEWYSTRFHATDLTYSFSPQSECMLHYNQILTLLSTQGQLSEDKENGNKENEKQKQKEKEKETKKEKENESENGNYQKELQKESGNNSNDNKDNNKDGDNGNDKDNDNMNVSENENENENKNKNDNENKNKNDNENDNTIKNNNNNNDNNDNDDDDDNEKEIGIEEREKMKNLNIPTSTDMINKANEEKELIANTNFETPKRRPLPLNDETIVQTVIKQTIAKQQQRAEECAKLKEQLLAESSQNNMCVSSLTSVFDKKLKQKRALEQSRDEFLSVYKDKQVDQLSLVDKVKLLRSVSKILFLVSVEKTDRKRSFSELQRSDEDQENFNSRIKRYLLNNSLSLTPSPNNEQIHEVENNVMQDTIKKFDRNASLNEFLKSSVQDLQKELVLYRLSMVMGKNDKEQEKKSNQYNKQQNDFLDSENLFLSLFNLVLLKFG</sequence>